<evidence type="ECO:0008006" key="14">
    <source>
        <dbReference type="Google" id="ProtNLM"/>
    </source>
</evidence>
<feature type="transmembrane region" description="Helical" evidence="11">
    <location>
        <begin position="158"/>
        <end position="176"/>
    </location>
</feature>
<keyword evidence="3" id="KW-0589">Pheromone response</keyword>
<feature type="transmembrane region" description="Helical" evidence="11">
    <location>
        <begin position="391"/>
        <end position="409"/>
    </location>
</feature>
<feature type="compositionally biased region" description="Basic and acidic residues" evidence="10">
    <location>
        <begin position="567"/>
        <end position="584"/>
    </location>
</feature>
<evidence type="ECO:0000313" key="13">
    <source>
        <dbReference type="Proteomes" id="UP000567179"/>
    </source>
</evidence>
<feature type="compositionally biased region" description="Low complexity" evidence="10">
    <location>
        <begin position="539"/>
        <end position="566"/>
    </location>
</feature>
<sequence length="584" mass="64498">MPSVGTSPWSFGGQFAQFPERAKFQMPGVDWSGSVMSRAQANGLIGMDDLTSDGSSIWSRNKVTSKFRRLPVWAVRKDKGRAPKRSPPLADLPPCTRVLFSYFRHRPPLFLLALPDKALKMSPYPNAVFSFFAFLGFLMCSIPFPWHLEAWNTGTCLYMFWTGLACITQFANSIVWTGNAINWAPIWCDISARIIVGTSWAIPASSLVINRRLYLISSVQSVTVTKAERRRNVIVDLAIGMGLPIFGMIVQYIPQGHRFNIFEDVGCYPFTWNTSVAYPLVFCPPVAIGMVSAYYASRSIYAFNKQRAMFNELLSSYSNLTSSRYVRLMCLAGTEVLLTVPLGSYSIYLNVKAGIWKWESWADTHSGFSRVDQILAFQWRADPINEVSIELTRWLCVLCAFVFFGYFGFADEARKHYRSGFQSVAKRTGVSTLLRSFSSTSSSQTFTNSTSGGMHSKTFASGGKIRPVAPSMVHTDFLRHQPSSISSLTEVSFGDVSGFLSSDEKAAAPSRPTIVVPTLAYDGLKLSDAGGILADYKESPYSPTPSSGSSSASSILDSPTSSSAPSLRDEPTEKSEKAHTHDMV</sequence>
<feature type="transmembrane region" description="Helical" evidence="11">
    <location>
        <begin position="276"/>
        <end position="297"/>
    </location>
</feature>
<dbReference type="PANTHER" id="PTHR28097">
    <property type="entry name" value="PHEROMONE A FACTOR RECEPTOR"/>
    <property type="match status" value="1"/>
</dbReference>
<evidence type="ECO:0000256" key="3">
    <source>
        <dbReference type="ARBA" id="ARBA00022507"/>
    </source>
</evidence>
<comment type="subcellular location">
    <subcellularLocation>
        <location evidence="1">Membrane</location>
        <topology evidence="1">Multi-pass membrane protein</topology>
    </subcellularLocation>
</comment>
<dbReference type="InterPro" id="IPR000481">
    <property type="entry name" value="GPCR_Pheromne_B_alpha_rcpt"/>
</dbReference>
<keyword evidence="13" id="KW-1185">Reference proteome</keyword>
<feature type="transmembrane region" description="Helical" evidence="11">
    <location>
        <begin position="233"/>
        <end position="253"/>
    </location>
</feature>
<dbReference type="Pfam" id="PF02076">
    <property type="entry name" value="STE3"/>
    <property type="match status" value="1"/>
</dbReference>
<gene>
    <name evidence="12" type="ORF">D9619_009289</name>
</gene>
<evidence type="ECO:0000313" key="12">
    <source>
        <dbReference type="EMBL" id="KAF5329759.1"/>
    </source>
</evidence>
<keyword evidence="4 11" id="KW-0812">Transmembrane</keyword>
<dbReference type="GO" id="GO:0005886">
    <property type="term" value="C:plasma membrane"/>
    <property type="evidence" value="ECO:0007669"/>
    <property type="project" value="TreeGrafter"/>
</dbReference>
<evidence type="ECO:0000256" key="7">
    <source>
        <dbReference type="ARBA" id="ARBA00023136"/>
    </source>
</evidence>
<evidence type="ECO:0000256" key="8">
    <source>
        <dbReference type="ARBA" id="ARBA00023170"/>
    </source>
</evidence>
<evidence type="ECO:0000256" key="10">
    <source>
        <dbReference type="SAM" id="MobiDB-lite"/>
    </source>
</evidence>
<dbReference type="OrthoDB" id="2874149at2759"/>
<feature type="region of interest" description="Disordered" evidence="10">
    <location>
        <begin position="537"/>
        <end position="584"/>
    </location>
</feature>
<protein>
    <recommendedName>
        <fullName evidence="14">Pheromone receptor</fullName>
    </recommendedName>
</protein>
<reference evidence="12 13" key="1">
    <citation type="journal article" date="2020" name="ISME J.">
        <title>Uncovering the hidden diversity of litter-decomposition mechanisms in mushroom-forming fungi.</title>
        <authorList>
            <person name="Floudas D."/>
            <person name="Bentzer J."/>
            <person name="Ahren D."/>
            <person name="Johansson T."/>
            <person name="Persson P."/>
            <person name="Tunlid A."/>
        </authorList>
    </citation>
    <scope>NUCLEOTIDE SEQUENCE [LARGE SCALE GENOMIC DNA]</scope>
    <source>
        <strain evidence="12 13">CBS 101986</strain>
    </source>
</reference>
<keyword evidence="7 11" id="KW-0472">Membrane</keyword>
<dbReference type="InterPro" id="IPR001499">
    <property type="entry name" value="GPCR_STE3"/>
</dbReference>
<keyword evidence="8" id="KW-0675">Receptor</keyword>
<evidence type="ECO:0000256" key="2">
    <source>
        <dbReference type="ARBA" id="ARBA00011085"/>
    </source>
</evidence>
<keyword evidence="5 11" id="KW-1133">Transmembrane helix</keyword>
<dbReference type="PANTHER" id="PTHR28097:SF1">
    <property type="entry name" value="PHEROMONE A FACTOR RECEPTOR"/>
    <property type="match status" value="1"/>
</dbReference>
<dbReference type="PRINTS" id="PR00899">
    <property type="entry name" value="GPCRSTE3"/>
</dbReference>
<evidence type="ECO:0000256" key="1">
    <source>
        <dbReference type="ARBA" id="ARBA00004141"/>
    </source>
</evidence>
<dbReference type="CDD" id="cd14966">
    <property type="entry name" value="7tmD_STE3"/>
    <property type="match status" value="1"/>
</dbReference>
<dbReference type="AlphaFoldDB" id="A0A8H5FAI4"/>
<name>A0A8H5FAI4_9AGAR</name>
<evidence type="ECO:0000256" key="11">
    <source>
        <dbReference type="SAM" id="Phobius"/>
    </source>
</evidence>
<dbReference type="GO" id="GO:0000750">
    <property type="term" value="P:pheromone-dependent signal transduction involved in conjugation with cellular fusion"/>
    <property type="evidence" value="ECO:0007669"/>
    <property type="project" value="TreeGrafter"/>
</dbReference>
<evidence type="ECO:0000256" key="6">
    <source>
        <dbReference type="ARBA" id="ARBA00023040"/>
    </source>
</evidence>
<dbReference type="EMBL" id="JAACJJ010000002">
    <property type="protein sequence ID" value="KAF5329759.1"/>
    <property type="molecule type" value="Genomic_DNA"/>
</dbReference>
<accession>A0A8H5FAI4</accession>
<keyword evidence="9" id="KW-0807">Transducer</keyword>
<comment type="caution">
    <text evidence="12">The sequence shown here is derived from an EMBL/GenBank/DDBJ whole genome shotgun (WGS) entry which is preliminary data.</text>
</comment>
<keyword evidence="6" id="KW-0297">G-protein coupled receptor</keyword>
<evidence type="ECO:0000256" key="9">
    <source>
        <dbReference type="ARBA" id="ARBA00023224"/>
    </source>
</evidence>
<evidence type="ECO:0000256" key="5">
    <source>
        <dbReference type="ARBA" id="ARBA00022989"/>
    </source>
</evidence>
<organism evidence="12 13">
    <name type="scientific">Psilocybe cf. subviscida</name>
    <dbReference type="NCBI Taxonomy" id="2480587"/>
    <lineage>
        <taxon>Eukaryota</taxon>
        <taxon>Fungi</taxon>
        <taxon>Dikarya</taxon>
        <taxon>Basidiomycota</taxon>
        <taxon>Agaricomycotina</taxon>
        <taxon>Agaricomycetes</taxon>
        <taxon>Agaricomycetidae</taxon>
        <taxon>Agaricales</taxon>
        <taxon>Agaricineae</taxon>
        <taxon>Strophariaceae</taxon>
        <taxon>Psilocybe</taxon>
    </lineage>
</organism>
<proteinExistence type="inferred from homology"/>
<dbReference type="GO" id="GO:0004934">
    <property type="term" value="F:mating-type alpha-factor pheromone receptor activity"/>
    <property type="evidence" value="ECO:0007669"/>
    <property type="project" value="InterPro"/>
</dbReference>
<feature type="transmembrane region" description="Helical" evidence="11">
    <location>
        <begin position="325"/>
        <end position="348"/>
    </location>
</feature>
<evidence type="ECO:0000256" key="4">
    <source>
        <dbReference type="ARBA" id="ARBA00022692"/>
    </source>
</evidence>
<dbReference type="Proteomes" id="UP000567179">
    <property type="component" value="Unassembled WGS sequence"/>
</dbReference>
<feature type="transmembrane region" description="Helical" evidence="11">
    <location>
        <begin position="127"/>
        <end position="146"/>
    </location>
</feature>
<dbReference type="PRINTS" id="PR00901">
    <property type="entry name" value="PHEROMONEBAR"/>
</dbReference>
<comment type="similarity">
    <text evidence="2">Belongs to the G-protein coupled receptor 4 family.</text>
</comment>